<reference evidence="1" key="1">
    <citation type="journal article" date="2021" name="Proc. Natl. Acad. Sci. U.S.A.">
        <title>A Catalog of Tens of Thousands of Viruses from Human Metagenomes Reveals Hidden Associations with Chronic Diseases.</title>
        <authorList>
            <person name="Tisza M.J."/>
            <person name="Buck C.B."/>
        </authorList>
    </citation>
    <scope>NUCLEOTIDE SEQUENCE</scope>
    <source>
        <strain evidence="1">CtML55</strain>
    </source>
</reference>
<sequence length="38" mass="4522">MIILVLVELRLTIMLEMDSFRKESNRKVLKNFLGIKQT</sequence>
<dbReference type="EMBL" id="BK059105">
    <property type="protein sequence ID" value="DAE30737.1"/>
    <property type="molecule type" value="Genomic_DNA"/>
</dbReference>
<organism evidence="1">
    <name type="scientific">virus sp. ctML55</name>
    <dbReference type="NCBI Taxonomy" id="2827627"/>
    <lineage>
        <taxon>Viruses</taxon>
    </lineage>
</organism>
<name>A0A8S5RI35_9VIRU</name>
<evidence type="ECO:0000313" key="1">
    <source>
        <dbReference type="EMBL" id="DAE30737.1"/>
    </source>
</evidence>
<proteinExistence type="predicted"/>
<accession>A0A8S5RI35</accession>
<protein>
    <submittedName>
        <fullName evidence="1">Uncharacterized protein</fullName>
    </submittedName>
</protein>